<comment type="caution">
    <text evidence="1">The sequence shown here is derived from an EMBL/GenBank/DDBJ whole genome shotgun (WGS) entry which is preliminary data.</text>
</comment>
<sequence length="63" mass="6474">MTILAIILAAVAALGWLATLGALIYGLITRHRFIEGMFIALIIVTLVAAGACTGAAELLGYEG</sequence>
<gene>
    <name evidence="1" type="ORF">WU87_03295</name>
</gene>
<keyword evidence="2" id="KW-1185">Reference proteome</keyword>
<name>A0ACC4UCH1_9CORY</name>
<accession>A0ACC4UCH1</accession>
<evidence type="ECO:0000313" key="1">
    <source>
        <dbReference type="EMBL" id="KKO80643.1"/>
    </source>
</evidence>
<dbReference type="Proteomes" id="UP000034245">
    <property type="component" value="Unassembled WGS sequence"/>
</dbReference>
<proteinExistence type="predicted"/>
<dbReference type="EMBL" id="LAYQ01000008">
    <property type="protein sequence ID" value="KKO80643.1"/>
    <property type="molecule type" value="Genomic_DNA"/>
</dbReference>
<evidence type="ECO:0000313" key="2">
    <source>
        <dbReference type="Proteomes" id="UP000034245"/>
    </source>
</evidence>
<protein>
    <submittedName>
        <fullName evidence="1">Uncharacterized protein</fullName>
    </submittedName>
</protein>
<reference evidence="1" key="1">
    <citation type="submission" date="2015-04" db="EMBL/GenBank/DDBJ databases">
        <title>Draft Genome Sequences of Three Species of Emerging Human-Pathogenic Corynebacteria.</title>
        <authorList>
            <person name="Pacheco L.G."/>
            <person name="Mattos-Guaraldi A.L."/>
            <person name="Santos C.S."/>
            <person name="Veras A.O."/>
            <person name="Guimaraes L.C."/>
            <person name="Abreu V."/>
            <person name="Pereira F.L."/>
            <person name="Soares S.C."/>
            <person name="Dorella F.A."/>
            <person name="Carvalho A.F."/>
            <person name="Leal C.G."/>
            <person name="Figueiredo H.C."/>
            <person name="Ramos J.N."/>
            <person name="Vieira V."/>
            <person name="Farfour E."/>
            <person name="Guiso N."/>
            <person name="Hirata R.Jr."/>
            <person name="Ramos R.T."/>
            <person name="Azevedo V."/>
            <person name="Silva A."/>
        </authorList>
    </citation>
    <scope>NUCLEOTIDE SEQUENCE</scope>
    <source>
        <strain evidence="1">1941</strain>
    </source>
</reference>
<organism evidence="1 2">
    <name type="scientific">Corynebacterium minutissimum</name>
    <dbReference type="NCBI Taxonomy" id="38301"/>
    <lineage>
        <taxon>Bacteria</taxon>
        <taxon>Bacillati</taxon>
        <taxon>Actinomycetota</taxon>
        <taxon>Actinomycetes</taxon>
        <taxon>Mycobacteriales</taxon>
        <taxon>Corynebacteriaceae</taxon>
        <taxon>Corynebacterium</taxon>
    </lineage>
</organism>